<dbReference type="RefSeq" id="WP_042233125.1">
    <property type="nucleotide sequence ID" value="NZ_CP026520.1"/>
</dbReference>
<dbReference type="PROSITE" id="PS51365">
    <property type="entry name" value="RENAL_DIPEPTIDASE_2"/>
    <property type="match status" value="1"/>
</dbReference>
<keyword evidence="4" id="KW-1185">Reference proteome</keyword>
<gene>
    <name evidence="1" type="ORF">M5X16_09080</name>
    <name evidence="2" type="ORF">PC41400_21030</name>
</gene>
<protein>
    <submittedName>
        <fullName evidence="1 2">Dipeptidase</fullName>
    </submittedName>
</protein>
<name>A0A410WZY3_9BACL</name>
<dbReference type="AlphaFoldDB" id="A0A410WZY3"/>
<proteinExistence type="predicted"/>
<dbReference type="Proteomes" id="UP001527202">
    <property type="component" value="Unassembled WGS sequence"/>
</dbReference>
<dbReference type="InterPro" id="IPR032466">
    <property type="entry name" value="Metal_Hydrolase"/>
</dbReference>
<dbReference type="OrthoDB" id="9804920at2"/>
<dbReference type="Proteomes" id="UP000288943">
    <property type="component" value="Chromosome"/>
</dbReference>
<dbReference type="Gene3D" id="3.20.20.140">
    <property type="entry name" value="Metal-dependent hydrolases"/>
    <property type="match status" value="1"/>
</dbReference>
<dbReference type="EMBL" id="CP026520">
    <property type="protein sequence ID" value="QAV20009.1"/>
    <property type="molecule type" value="Genomic_DNA"/>
</dbReference>
<evidence type="ECO:0000313" key="1">
    <source>
        <dbReference type="EMBL" id="MCY9595926.1"/>
    </source>
</evidence>
<evidence type="ECO:0000313" key="4">
    <source>
        <dbReference type="Proteomes" id="UP001527202"/>
    </source>
</evidence>
<evidence type="ECO:0000313" key="3">
    <source>
        <dbReference type="Proteomes" id="UP000288943"/>
    </source>
</evidence>
<reference evidence="1 4" key="2">
    <citation type="submission" date="2022-05" db="EMBL/GenBank/DDBJ databases">
        <title>Genome Sequencing of Bee-Associated Microbes.</title>
        <authorList>
            <person name="Dunlap C."/>
        </authorList>
    </citation>
    <scope>NUCLEOTIDE SEQUENCE [LARGE SCALE GENOMIC DNA]</scope>
    <source>
        <strain evidence="1 4">NRRL B-23120</strain>
    </source>
</reference>
<dbReference type="KEGG" id="pchi:PC41400_21030"/>
<dbReference type="PANTHER" id="PTHR10443">
    <property type="entry name" value="MICROSOMAL DIPEPTIDASE"/>
    <property type="match status" value="1"/>
</dbReference>
<dbReference type="GeneID" id="95377279"/>
<evidence type="ECO:0000313" key="2">
    <source>
        <dbReference type="EMBL" id="QAV20009.1"/>
    </source>
</evidence>
<dbReference type="GO" id="GO:0006508">
    <property type="term" value="P:proteolysis"/>
    <property type="evidence" value="ECO:0007669"/>
    <property type="project" value="InterPro"/>
</dbReference>
<accession>A0A410WZY3</accession>
<sequence length="312" mass="35029">MIIDAHCDVLMKMYRDPLLDFNAAEPLLDVSYPLMKQGGVKIQFMAVYLPEEIKNPDVGHILEYVDILHRRVLCNPDIVLIQSRSDLQHVLTTGKRGVLLTLEGAEGLRGSLAQLRMLHRLGLRSVGPAWNFANWAVDGAMETRNGGFTLRGQQLIKESNQLGLLFDASHLSEKAFWEAADVPGLHLFASHSNAKSACDHPRNLTDGQIRCLIERKGMIGITFVPWFVKKTGSVFITDLFRHIDHICSLGGEDFIGFGSDFDGIDNYIRGLENAGMYVNLANELYKHYTPVQAQKFLWQNGYAFLERSLPVS</sequence>
<dbReference type="PANTHER" id="PTHR10443:SF12">
    <property type="entry name" value="DIPEPTIDASE"/>
    <property type="match status" value="1"/>
</dbReference>
<dbReference type="InterPro" id="IPR008257">
    <property type="entry name" value="Pept_M19"/>
</dbReference>
<organism evidence="2 3">
    <name type="scientific">Paenibacillus chitinolyticus</name>
    <dbReference type="NCBI Taxonomy" id="79263"/>
    <lineage>
        <taxon>Bacteria</taxon>
        <taxon>Bacillati</taxon>
        <taxon>Bacillota</taxon>
        <taxon>Bacilli</taxon>
        <taxon>Bacillales</taxon>
        <taxon>Paenibacillaceae</taxon>
        <taxon>Paenibacillus</taxon>
    </lineage>
</organism>
<dbReference type="SUPFAM" id="SSF51556">
    <property type="entry name" value="Metallo-dependent hydrolases"/>
    <property type="match status" value="1"/>
</dbReference>
<dbReference type="GO" id="GO:0070573">
    <property type="term" value="F:metallodipeptidase activity"/>
    <property type="evidence" value="ECO:0007669"/>
    <property type="project" value="InterPro"/>
</dbReference>
<dbReference type="EMBL" id="JAMDMJ010000009">
    <property type="protein sequence ID" value="MCY9595926.1"/>
    <property type="molecule type" value="Genomic_DNA"/>
</dbReference>
<dbReference type="CDD" id="cd01301">
    <property type="entry name" value="rDP_like"/>
    <property type="match status" value="1"/>
</dbReference>
<reference evidence="2 3" key="1">
    <citation type="submission" date="2018-01" db="EMBL/GenBank/DDBJ databases">
        <title>The whole genome sequencing and assembly of Paenibacillus chitinolyticus KCCM 41400 strain.</title>
        <authorList>
            <person name="Kim J.-Y."/>
            <person name="Park M.-K."/>
            <person name="Lee Y.-J."/>
            <person name="Yi H."/>
            <person name="Bahn Y.-S."/>
            <person name="Kim J.F."/>
            <person name="Lee D.-W."/>
        </authorList>
    </citation>
    <scope>NUCLEOTIDE SEQUENCE [LARGE SCALE GENOMIC DNA]</scope>
    <source>
        <strain evidence="2 3">KCCM 41400</strain>
    </source>
</reference>
<dbReference type="Pfam" id="PF01244">
    <property type="entry name" value="Peptidase_M19"/>
    <property type="match status" value="1"/>
</dbReference>